<dbReference type="EMBL" id="MK072461">
    <property type="protein sequence ID" value="AYV85609.1"/>
    <property type="molecule type" value="Genomic_DNA"/>
</dbReference>
<dbReference type="Pfam" id="PF12796">
    <property type="entry name" value="Ank_2"/>
    <property type="match status" value="1"/>
</dbReference>
<dbReference type="Gene3D" id="1.25.40.20">
    <property type="entry name" value="Ankyrin repeat-containing domain"/>
    <property type="match status" value="2"/>
</dbReference>
<keyword evidence="1" id="KW-0677">Repeat</keyword>
<reference evidence="3" key="1">
    <citation type="submission" date="2018-10" db="EMBL/GenBank/DDBJ databases">
        <title>Hidden diversity of soil giant viruses.</title>
        <authorList>
            <person name="Schulz F."/>
            <person name="Alteio L."/>
            <person name="Goudeau D."/>
            <person name="Ryan E.M."/>
            <person name="Malmstrom R.R."/>
            <person name="Blanchard J."/>
            <person name="Woyke T."/>
        </authorList>
    </citation>
    <scope>NUCLEOTIDE SEQUENCE</scope>
    <source>
        <strain evidence="3">SAV1</strain>
    </source>
</reference>
<keyword evidence="2" id="KW-0040">ANK repeat</keyword>
<organism evidence="3">
    <name type="scientific">Satyrvirus sp</name>
    <dbReference type="NCBI Taxonomy" id="2487771"/>
    <lineage>
        <taxon>Viruses</taxon>
        <taxon>Varidnaviria</taxon>
        <taxon>Bamfordvirae</taxon>
        <taxon>Nucleocytoviricota</taxon>
        <taxon>Megaviricetes</taxon>
        <taxon>Imitervirales</taxon>
        <taxon>Mimiviridae</taxon>
        <taxon>Megamimivirinae</taxon>
    </lineage>
</organism>
<proteinExistence type="predicted"/>
<dbReference type="PANTHER" id="PTHR24198">
    <property type="entry name" value="ANKYRIN REPEAT AND PROTEIN KINASE DOMAIN-CONTAINING PROTEIN"/>
    <property type="match status" value="1"/>
</dbReference>
<evidence type="ECO:0000256" key="1">
    <source>
        <dbReference type="ARBA" id="ARBA00022737"/>
    </source>
</evidence>
<sequence>MESQNTYHIPDVSIVGQFSKACRNQNLIDICAIFMSDKNNELKNTKCSMHLRYTYFKYSGDEYPNIYDIEFLYACTYGNVEVVKFLLVLDANEYMKKKGINYPSGIHGIYEEGLHLACINGHLSVIHAFTKLNNENIPKVILSSDRMFHCACQYRHHDIITYLYLGGYKQSYSNDIRIDYQNLIDSGSVQTVKFLAIINEEILLKVKAENNDEIKKLINSCRSKYEHLRNLVELAKKNNNGIIFKYIIIFYDHIVKNDYDDVFLYACKNGKKNIAKILLKFKKIPEKHVRCSKGFREACEANQIEMVQFLLKYYNLEEVCLYYSLETIFNETCKRGYVEIAKILAPLMGLKLHARSQYSGNLLYNDEITQVIVETNKKVKEIQKSFANACQDGKLQEIYDIKHENNLMISLGLVREQFIKACECGNNSVVELFVRCFKERLNITILKKGFIQACKGEYTSIVELLLFDNIKNETDNLFTCEMKKFLTEQIIKATKDNLPDNFLLDNLMK</sequence>
<evidence type="ECO:0000256" key="2">
    <source>
        <dbReference type="ARBA" id="ARBA00023043"/>
    </source>
</evidence>
<dbReference type="PANTHER" id="PTHR24198:SF165">
    <property type="entry name" value="ANKYRIN REPEAT-CONTAINING PROTEIN-RELATED"/>
    <property type="match status" value="1"/>
</dbReference>
<dbReference type="SUPFAM" id="SSF48403">
    <property type="entry name" value="Ankyrin repeat"/>
    <property type="match status" value="1"/>
</dbReference>
<evidence type="ECO:0000313" key="3">
    <source>
        <dbReference type="EMBL" id="AYV85609.1"/>
    </source>
</evidence>
<name>A0A3G5AJE5_9VIRU</name>
<evidence type="ECO:0008006" key="4">
    <source>
        <dbReference type="Google" id="ProtNLM"/>
    </source>
</evidence>
<gene>
    <name evidence="3" type="ORF">Satyrvirus25_14</name>
</gene>
<dbReference type="InterPro" id="IPR002110">
    <property type="entry name" value="Ankyrin_rpt"/>
</dbReference>
<dbReference type="SMART" id="SM00248">
    <property type="entry name" value="ANK"/>
    <property type="match status" value="6"/>
</dbReference>
<protein>
    <recommendedName>
        <fullName evidence="4">Ankyrin repeat protein</fullName>
    </recommendedName>
</protein>
<dbReference type="InterPro" id="IPR036770">
    <property type="entry name" value="Ankyrin_rpt-contain_sf"/>
</dbReference>
<accession>A0A3G5AJE5</accession>